<evidence type="ECO:0000313" key="1">
    <source>
        <dbReference type="EMBL" id="KZW01326.1"/>
    </source>
</evidence>
<name>A0A165NWP3_EXIGL</name>
<gene>
    <name evidence="1" type="ORF">EXIGLDRAFT_718466</name>
</gene>
<reference evidence="1 2" key="1">
    <citation type="journal article" date="2016" name="Mol. Biol. Evol.">
        <title>Comparative Genomics of Early-Diverging Mushroom-Forming Fungi Provides Insights into the Origins of Lignocellulose Decay Capabilities.</title>
        <authorList>
            <person name="Nagy L.G."/>
            <person name="Riley R."/>
            <person name="Tritt A."/>
            <person name="Adam C."/>
            <person name="Daum C."/>
            <person name="Floudas D."/>
            <person name="Sun H."/>
            <person name="Yadav J.S."/>
            <person name="Pangilinan J."/>
            <person name="Larsson K.H."/>
            <person name="Matsuura K."/>
            <person name="Barry K."/>
            <person name="Labutti K."/>
            <person name="Kuo R."/>
            <person name="Ohm R.A."/>
            <person name="Bhattacharya S.S."/>
            <person name="Shirouzu T."/>
            <person name="Yoshinaga Y."/>
            <person name="Martin F.M."/>
            <person name="Grigoriev I.V."/>
            <person name="Hibbett D.S."/>
        </authorList>
    </citation>
    <scope>NUCLEOTIDE SEQUENCE [LARGE SCALE GENOMIC DNA]</scope>
    <source>
        <strain evidence="1 2">HHB12029</strain>
    </source>
</reference>
<sequence>MSSQSSNVQLALSMFSAVRAKDIATLEQVWAPNFEWHVLPASLNRPAMVGRETAFGNMKRLASILREGAFLQIEPIEIIDAPASGAVIIHAKAVDTVAMDGKFNFTNEYIFTVYIAEGKIVKLREFTDSAFMQSWGAHLAKMTSAPASA</sequence>
<dbReference type="AlphaFoldDB" id="A0A165NWP3"/>
<dbReference type="SUPFAM" id="SSF54427">
    <property type="entry name" value="NTF2-like"/>
    <property type="match status" value="1"/>
</dbReference>
<dbReference type="Gene3D" id="3.10.450.50">
    <property type="match status" value="1"/>
</dbReference>
<protein>
    <recommendedName>
        <fullName evidence="3">SnoaL-like domain-containing protein</fullName>
    </recommendedName>
</protein>
<accession>A0A165NWP3</accession>
<keyword evidence="2" id="KW-1185">Reference proteome</keyword>
<evidence type="ECO:0008006" key="3">
    <source>
        <dbReference type="Google" id="ProtNLM"/>
    </source>
</evidence>
<proteinExistence type="predicted"/>
<dbReference type="InterPro" id="IPR032710">
    <property type="entry name" value="NTF2-like_dom_sf"/>
</dbReference>
<evidence type="ECO:0000313" key="2">
    <source>
        <dbReference type="Proteomes" id="UP000077266"/>
    </source>
</evidence>
<organism evidence="1 2">
    <name type="scientific">Exidia glandulosa HHB12029</name>
    <dbReference type="NCBI Taxonomy" id="1314781"/>
    <lineage>
        <taxon>Eukaryota</taxon>
        <taxon>Fungi</taxon>
        <taxon>Dikarya</taxon>
        <taxon>Basidiomycota</taxon>
        <taxon>Agaricomycotina</taxon>
        <taxon>Agaricomycetes</taxon>
        <taxon>Auriculariales</taxon>
        <taxon>Exidiaceae</taxon>
        <taxon>Exidia</taxon>
    </lineage>
</organism>
<dbReference type="EMBL" id="KV425894">
    <property type="protein sequence ID" value="KZW01326.1"/>
    <property type="molecule type" value="Genomic_DNA"/>
</dbReference>
<dbReference type="OrthoDB" id="2966900at2759"/>
<dbReference type="Proteomes" id="UP000077266">
    <property type="component" value="Unassembled WGS sequence"/>
</dbReference>
<dbReference type="InParanoid" id="A0A165NWP3"/>